<dbReference type="InterPro" id="IPR003209">
    <property type="entry name" value="METHMP_CycHdrlase"/>
</dbReference>
<dbReference type="Pfam" id="PF02289">
    <property type="entry name" value="MCH"/>
    <property type="match status" value="1"/>
</dbReference>
<keyword evidence="8" id="KW-0554">One-carbon metabolism</keyword>
<evidence type="ECO:0000256" key="11">
    <source>
        <dbReference type="ARBA" id="ARBA00048684"/>
    </source>
</evidence>
<evidence type="ECO:0000256" key="7">
    <source>
        <dbReference type="ARBA" id="ARBA00022490"/>
    </source>
</evidence>
<accession>A0ABR7HRL9</accession>
<dbReference type="RefSeq" id="WP_186963187.1">
    <property type="nucleotide sequence ID" value="NZ_JACOPR010000002.1"/>
</dbReference>
<evidence type="ECO:0000313" key="12">
    <source>
        <dbReference type="EMBL" id="MBC5730137.1"/>
    </source>
</evidence>
<evidence type="ECO:0000256" key="6">
    <source>
        <dbReference type="ARBA" id="ARBA00020597"/>
    </source>
</evidence>
<evidence type="ECO:0000256" key="4">
    <source>
        <dbReference type="ARBA" id="ARBA00006902"/>
    </source>
</evidence>
<keyword evidence="7" id="KW-0963">Cytoplasm</keyword>
<dbReference type="SUPFAM" id="SSF56199">
    <property type="entry name" value="Methenyltetrahydromethanopterin cyclohydrolase"/>
    <property type="match status" value="1"/>
</dbReference>
<evidence type="ECO:0000256" key="8">
    <source>
        <dbReference type="ARBA" id="ARBA00022563"/>
    </source>
</evidence>
<dbReference type="EC" id="3.5.4.27" evidence="5"/>
<evidence type="ECO:0000256" key="9">
    <source>
        <dbReference type="ARBA" id="ARBA00022801"/>
    </source>
</evidence>
<dbReference type="Gene3D" id="3.30.1030.10">
    <property type="entry name" value="Methenyltetrahydromethanopterin Cyclohydrolase, Chain A, domain 2"/>
    <property type="match status" value="1"/>
</dbReference>
<sequence>MDFSINQRALAMVEEEILPHQEQLQVRAYTLANGATVIDMGVEEKAGWRAGKLFTESCLGGLGRLDFTTMWIGEHLVPAATITVDRPAVAELSCHDAIYVMNYHGVRTTFSGPFRAIGGMDAYARATPYRDPCTARAVAHLQTTELPGEEMTTQLAGEIGIDPSGLYLLAARTGTLAGAVQVCARNVEQTFPTLLDRGFNTDCVVQASGSAPIFGAVADEYVAYGRVNDCLIYGQETNLWVDCTDEEIERILPDLTFDKNQDIYGVSFEELFARSGHNWAHVPRDWDAPCKINFHNLRTGHAFSSGRLGYDTLERSFLGI</sequence>
<evidence type="ECO:0000256" key="2">
    <source>
        <dbReference type="ARBA" id="ARBA00004496"/>
    </source>
</evidence>
<comment type="catalytic activity">
    <reaction evidence="11">
        <text>5,10-methenyl-5,6,7,8-tetrahydromethanopterin + H2O = N(5)-formyl-5,6,7,8-tetrahydromethanopterin + H(+)</text>
        <dbReference type="Rhea" id="RHEA:19053"/>
        <dbReference type="ChEBI" id="CHEBI:15377"/>
        <dbReference type="ChEBI" id="CHEBI:15378"/>
        <dbReference type="ChEBI" id="CHEBI:58018"/>
        <dbReference type="ChEBI" id="CHEBI:58337"/>
        <dbReference type="EC" id="3.5.4.27"/>
    </reaction>
</comment>
<dbReference type="EMBL" id="JACOPR010000002">
    <property type="protein sequence ID" value="MBC5730137.1"/>
    <property type="molecule type" value="Genomic_DNA"/>
</dbReference>
<evidence type="ECO:0000256" key="5">
    <source>
        <dbReference type="ARBA" id="ARBA00012765"/>
    </source>
</evidence>
<organism evidence="12 13">
    <name type="scientific">Pseudoflavonifractor hominis</name>
    <dbReference type="NCBI Taxonomy" id="2763059"/>
    <lineage>
        <taxon>Bacteria</taxon>
        <taxon>Bacillati</taxon>
        <taxon>Bacillota</taxon>
        <taxon>Clostridia</taxon>
        <taxon>Eubacteriales</taxon>
        <taxon>Oscillospiraceae</taxon>
        <taxon>Pseudoflavonifractor</taxon>
    </lineage>
</organism>
<comment type="subcellular location">
    <subcellularLocation>
        <location evidence="2">Cytoplasm</location>
    </subcellularLocation>
</comment>
<comment type="caution">
    <text evidence="12">The sequence shown here is derived from an EMBL/GenBank/DDBJ whole genome shotgun (WGS) entry which is preliminary data.</text>
</comment>
<reference evidence="12 13" key="1">
    <citation type="submission" date="2020-08" db="EMBL/GenBank/DDBJ databases">
        <title>Genome public.</title>
        <authorList>
            <person name="Liu C."/>
            <person name="Sun Q."/>
        </authorList>
    </citation>
    <scope>NUCLEOTIDE SEQUENCE [LARGE SCALE GENOMIC DNA]</scope>
    <source>
        <strain evidence="12 13">New-38</strain>
    </source>
</reference>
<proteinExistence type="inferred from homology"/>
<keyword evidence="13" id="KW-1185">Reference proteome</keyword>
<evidence type="ECO:0000256" key="3">
    <source>
        <dbReference type="ARBA" id="ARBA00005087"/>
    </source>
</evidence>
<evidence type="ECO:0000313" key="13">
    <source>
        <dbReference type="Proteomes" id="UP000660021"/>
    </source>
</evidence>
<gene>
    <name evidence="12" type="ORF">H8S34_04725</name>
</gene>
<keyword evidence="9" id="KW-0378">Hydrolase</keyword>
<dbReference type="Proteomes" id="UP000660021">
    <property type="component" value="Unassembled WGS sequence"/>
</dbReference>
<evidence type="ECO:0000256" key="1">
    <source>
        <dbReference type="ARBA" id="ARBA00004058"/>
    </source>
</evidence>
<comment type="pathway">
    <text evidence="3">One-carbon metabolism; formaldehyde degradation; formate from formaldehyde (H(4)MPT route): step 3/5.</text>
</comment>
<protein>
    <recommendedName>
        <fullName evidence="6">Methenyltetrahydromethanopterin cyclohydrolase</fullName>
        <ecNumber evidence="5">3.5.4.27</ecNumber>
    </recommendedName>
    <alternativeName>
        <fullName evidence="10">Methenyl-H4MPT cyclohydrolase</fullName>
    </alternativeName>
</protein>
<name>A0ABR7HRL9_9FIRM</name>
<evidence type="ECO:0000256" key="10">
    <source>
        <dbReference type="ARBA" id="ARBA00030468"/>
    </source>
</evidence>
<dbReference type="Gene3D" id="3.10.340.11">
    <property type="entry name" value="Methenyltetrahydromethanopterin Cyclohydrolase, Chain A, domain 1"/>
    <property type="match status" value="1"/>
</dbReference>
<comment type="similarity">
    <text evidence="4">Belongs to the MCH family.</text>
</comment>
<comment type="function">
    <text evidence="1">Catalyzes the hydrolysis of methenyl-H(4)MPT(+) to 5-formyl-H(4)MPT.</text>
</comment>